<dbReference type="InterPro" id="IPR000524">
    <property type="entry name" value="Tscrpt_reg_HTH_GntR"/>
</dbReference>
<dbReference type="EMBL" id="JBHTJG010000007">
    <property type="protein sequence ID" value="MFD0947539.1"/>
    <property type="molecule type" value="Genomic_DNA"/>
</dbReference>
<dbReference type="PROSITE" id="PS50949">
    <property type="entry name" value="HTH_GNTR"/>
    <property type="match status" value="1"/>
</dbReference>
<evidence type="ECO:0000256" key="2">
    <source>
        <dbReference type="ARBA" id="ARBA00023125"/>
    </source>
</evidence>
<organism evidence="5 6">
    <name type="scientific">Sphingomonas canadensis</name>
    <dbReference type="NCBI Taxonomy" id="1219257"/>
    <lineage>
        <taxon>Bacteria</taxon>
        <taxon>Pseudomonadati</taxon>
        <taxon>Pseudomonadota</taxon>
        <taxon>Alphaproteobacteria</taxon>
        <taxon>Sphingomonadales</taxon>
        <taxon>Sphingomonadaceae</taxon>
        <taxon>Sphingomonas</taxon>
    </lineage>
</organism>
<protein>
    <submittedName>
        <fullName evidence="5">GntR family transcriptional regulator</fullName>
    </submittedName>
</protein>
<dbReference type="Gene3D" id="1.10.10.10">
    <property type="entry name" value="Winged helix-like DNA-binding domain superfamily/Winged helix DNA-binding domain"/>
    <property type="match status" value="1"/>
</dbReference>
<dbReference type="SUPFAM" id="SSF46785">
    <property type="entry name" value="Winged helix' DNA-binding domain"/>
    <property type="match status" value="1"/>
</dbReference>
<keyword evidence="6" id="KW-1185">Reference proteome</keyword>
<evidence type="ECO:0000256" key="3">
    <source>
        <dbReference type="ARBA" id="ARBA00023163"/>
    </source>
</evidence>
<evidence type="ECO:0000313" key="6">
    <source>
        <dbReference type="Proteomes" id="UP001596977"/>
    </source>
</evidence>
<name>A0ABW3H8C4_9SPHN</name>
<dbReference type="InterPro" id="IPR036388">
    <property type="entry name" value="WH-like_DNA-bd_sf"/>
</dbReference>
<evidence type="ECO:0000313" key="5">
    <source>
        <dbReference type="EMBL" id="MFD0947539.1"/>
    </source>
</evidence>
<reference evidence="6" key="1">
    <citation type="journal article" date="2019" name="Int. J. Syst. Evol. Microbiol.">
        <title>The Global Catalogue of Microorganisms (GCM) 10K type strain sequencing project: providing services to taxonomists for standard genome sequencing and annotation.</title>
        <authorList>
            <consortium name="The Broad Institute Genomics Platform"/>
            <consortium name="The Broad Institute Genome Sequencing Center for Infectious Disease"/>
            <person name="Wu L."/>
            <person name="Ma J."/>
        </authorList>
    </citation>
    <scope>NUCLEOTIDE SEQUENCE [LARGE SCALE GENOMIC DNA]</scope>
    <source>
        <strain evidence="6">CCUG 62982</strain>
    </source>
</reference>
<accession>A0ABW3H8C4</accession>
<dbReference type="Pfam" id="PF00392">
    <property type="entry name" value="GntR"/>
    <property type="match status" value="1"/>
</dbReference>
<dbReference type="SMART" id="SM00345">
    <property type="entry name" value="HTH_GNTR"/>
    <property type="match status" value="1"/>
</dbReference>
<evidence type="ECO:0000256" key="1">
    <source>
        <dbReference type="ARBA" id="ARBA00023015"/>
    </source>
</evidence>
<dbReference type="Proteomes" id="UP001596977">
    <property type="component" value="Unassembled WGS sequence"/>
</dbReference>
<dbReference type="RefSeq" id="WP_264945170.1">
    <property type="nucleotide sequence ID" value="NZ_JAPDRA010000007.1"/>
</dbReference>
<keyword evidence="3" id="KW-0804">Transcription</keyword>
<feature type="domain" description="HTH gntR-type" evidence="4">
    <location>
        <begin position="4"/>
        <end position="71"/>
    </location>
</feature>
<comment type="caution">
    <text evidence="5">The sequence shown here is derived from an EMBL/GenBank/DDBJ whole genome shotgun (WGS) entry which is preliminary data.</text>
</comment>
<sequence length="192" mass="21600">MSPLQAMERSYATLKQMLREGRYAPGARLEANRIAEALGVSMTPVRDVLQRLVGEHLVEASVGEGFHVPRLGEAALRDLYEWHSALVLMAVRTARHPLAVDEPDDETIAARTALLFERIGEMAPNREIRLAISSVSDRLHAFRMVESQVLQPLIGELDELAVIDGGLPQAIRRYHLRRMRAVPELIRRREAP</sequence>
<evidence type="ECO:0000259" key="4">
    <source>
        <dbReference type="PROSITE" id="PS50949"/>
    </source>
</evidence>
<keyword evidence="2" id="KW-0238">DNA-binding</keyword>
<gene>
    <name evidence="5" type="ORF">ACFQ1E_14410</name>
</gene>
<dbReference type="InterPro" id="IPR036390">
    <property type="entry name" value="WH_DNA-bd_sf"/>
</dbReference>
<proteinExistence type="predicted"/>
<dbReference type="PANTHER" id="PTHR43537">
    <property type="entry name" value="TRANSCRIPTIONAL REGULATOR, GNTR FAMILY"/>
    <property type="match status" value="1"/>
</dbReference>
<dbReference type="PANTHER" id="PTHR43537:SF45">
    <property type="entry name" value="GNTR FAMILY REGULATORY PROTEIN"/>
    <property type="match status" value="1"/>
</dbReference>
<keyword evidence="1" id="KW-0805">Transcription regulation</keyword>